<protein>
    <submittedName>
        <fullName evidence="6">Uncharacterized protein</fullName>
    </submittedName>
</protein>
<dbReference type="Gene3D" id="1.25.10.10">
    <property type="entry name" value="Leucine-rich Repeat Variant"/>
    <property type="match status" value="1"/>
</dbReference>
<keyword evidence="3" id="KW-0653">Protein transport</keyword>
<keyword evidence="7" id="KW-1185">Reference proteome</keyword>
<gene>
    <name evidence="6" type="ORF">LWI29_028658</name>
</gene>
<evidence type="ECO:0000313" key="7">
    <source>
        <dbReference type="Proteomes" id="UP001168877"/>
    </source>
</evidence>
<evidence type="ECO:0000256" key="3">
    <source>
        <dbReference type="ARBA" id="ARBA00022927"/>
    </source>
</evidence>
<feature type="compositionally biased region" description="Polar residues" evidence="5">
    <location>
        <begin position="582"/>
        <end position="597"/>
    </location>
</feature>
<evidence type="ECO:0000256" key="4">
    <source>
        <dbReference type="ARBA" id="ARBA00023136"/>
    </source>
</evidence>
<proteinExistence type="predicted"/>
<dbReference type="GO" id="GO:0015031">
    <property type="term" value="P:protein transport"/>
    <property type="evidence" value="ECO:0007669"/>
    <property type="project" value="UniProtKB-KW"/>
</dbReference>
<dbReference type="InterPro" id="IPR011989">
    <property type="entry name" value="ARM-like"/>
</dbReference>
<keyword evidence="4" id="KW-0472">Membrane</keyword>
<evidence type="ECO:0000256" key="1">
    <source>
        <dbReference type="ARBA" id="ARBA00004308"/>
    </source>
</evidence>
<comment type="subcellular location">
    <subcellularLocation>
        <location evidence="1">Endomembrane system</location>
    </subcellularLocation>
</comment>
<organism evidence="6 7">
    <name type="scientific">Acer saccharum</name>
    <name type="common">Sugar maple</name>
    <dbReference type="NCBI Taxonomy" id="4024"/>
    <lineage>
        <taxon>Eukaryota</taxon>
        <taxon>Viridiplantae</taxon>
        <taxon>Streptophyta</taxon>
        <taxon>Embryophyta</taxon>
        <taxon>Tracheophyta</taxon>
        <taxon>Spermatophyta</taxon>
        <taxon>Magnoliopsida</taxon>
        <taxon>eudicotyledons</taxon>
        <taxon>Gunneridae</taxon>
        <taxon>Pentapetalae</taxon>
        <taxon>rosids</taxon>
        <taxon>malvids</taxon>
        <taxon>Sapindales</taxon>
        <taxon>Sapindaceae</taxon>
        <taxon>Hippocastanoideae</taxon>
        <taxon>Acereae</taxon>
        <taxon>Acer</taxon>
    </lineage>
</organism>
<dbReference type="PANTHER" id="PTHR22780">
    <property type="entry name" value="ADAPTIN, ALPHA/GAMMA/EPSILON"/>
    <property type="match status" value="1"/>
</dbReference>
<feature type="region of interest" description="Disordered" evidence="5">
    <location>
        <begin position="435"/>
        <end position="506"/>
    </location>
</feature>
<dbReference type="GO" id="GO:0005737">
    <property type="term" value="C:cytoplasm"/>
    <property type="evidence" value="ECO:0007669"/>
    <property type="project" value="UniProtKB-ARBA"/>
</dbReference>
<dbReference type="GO" id="GO:0012505">
    <property type="term" value="C:endomembrane system"/>
    <property type="evidence" value="ECO:0007669"/>
    <property type="project" value="UniProtKB-SubCell"/>
</dbReference>
<reference evidence="6" key="2">
    <citation type="submission" date="2023-06" db="EMBL/GenBank/DDBJ databases">
        <authorList>
            <person name="Swenson N.G."/>
            <person name="Wegrzyn J.L."/>
            <person name="Mcevoy S.L."/>
        </authorList>
    </citation>
    <scope>NUCLEOTIDE SEQUENCE</scope>
    <source>
        <strain evidence="6">NS2018</strain>
        <tissue evidence="6">Leaf</tissue>
    </source>
</reference>
<evidence type="ECO:0000256" key="2">
    <source>
        <dbReference type="ARBA" id="ARBA00022448"/>
    </source>
</evidence>
<dbReference type="EMBL" id="JAUESC010000383">
    <property type="protein sequence ID" value="KAK0585443.1"/>
    <property type="molecule type" value="Genomic_DNA"/>
</dbReference>
<evidence type="ECO:0000256" key="5">
    <source>
        <dbReference type="SAM" id="MobiDB-lite"/>
    </source>
</evidence>
<sequence>MDPFKQLEGLIEPTQVTSSVNHAKMTKSSDVEVIVDRMIDYMISINYNQYKTEIASRCVELAEQFAPFNHWFIQSHDENSSPVSSATTPNQWSISDEAVKERKYRCDDKDASSSSAEISRSSSLDGFFFKKDLQKWSYRHELVDDEDSDDENEFVNDLHGLISPVPQGTPLPLVLLGKSKKALFSTFLFLDQIVWLGRLGIYKVTCWVLGEYGTADGKFCASYITGKLCDVAEAYSNGETVKAYAVTSLMKISAFEIAAGRKVDMLPECQSLIEELSASHSTDLQQCAYELQAVIGLDARAVEIIMPSDASCEDIEIDKNLSFLDGYVQQAIEKGAQPYISENERSGMLNISNFRNQGQHEASSMHSLRFEAYELPKPSMPSRIPPVFLASTTELVPVPEPSYLRETQKVASSPSVSNADPSELRLRLDGVQKKWGRPTYSSSEISTSSSTSKKQKPQVEISPEKQKLAASLFGGSSKTDKRGSTVGHKAGKASSHAVEKPQTTKVPVKSTAVEKIVVQPPPDLLDLGETTVVSSSPPSVDPFKQLEGLIEPTQATSSVNHGVVGANKSPDLMGLYVETAGSGPSTDDANPLSGLTNSAIKNAHEGTTTQLSKGPNTKHSLEKDALVRQMGVTPTSHNPNLFKDLLG</sequence>
<comment type="caution">
    <text evidence="6">The sequence shown here is derived from an EMBL/GenBank/DDBJ whole genome shotgun (WGS) entry which is preliminary data.</text>
</comment>
<dbReference type="InterPro" id="IPR050840">
    <property type="entry name" value="Adaptor_Complx_Large_Subunit"/>
</dbReference>
<dbReference type="AlphaFoldDB" id="A0AA39S6J6"/>
<evidence type="ECO:0000313" key="6">
    <source>
        <dbReference type="EMBL" id="KAK0585443.1"/>
    </source>
</evidence>
<dbReference type="Proteomes" id="UP001168877">
    <property type="component" value="Unassembled WGS sequence"/>
</dbReference>
<feature type="region of interest" description="Disordered" evidence="5">
    <location>
        <begin position="578"/>
        <end position="597"/>
    </location>
</feature>
<keyword evidence="2" id="KW-0813">Transport</keyword>
<name>A0AA39S6J6_ACESA</name>
<feature type="compositionally biased region" description="Low complexity" evidence="5">
    <location>
        <begin position="439"/>
        <end position="452"/>
    </location>
</feature>
<reference evidence="6" key="1">
    <citation type="journal article" date="2022" name="Plant J.">
        <title>Strategies of tolerance reflected in two North American maple genomes.</title>
        <authorList>
            <person name="McEvoy S.L."/>
            <person name="Sezen U.U."/>
            <person name="Trouern-Trend A."/>
            <person name="McMahon S.M."/>
            <person name="Schaberg P.G."/>
            <person name="Yang J."/>
            <person name="Wegrzyn J.L."/>
            <person name="Swenson N.G."/>
        </authorList>
    </citation>
    <scope>NUCLEOTIDE SEQUENCE</scope>
    <source>
        <strain evidence="6">NS2018</strain>
    </source>
</reference>
<accession>A0AA39S6J6</accession>